<proteinExistence type="inferred from homology"/>
<reference evidence="11 12" key="1">
    <citation type="submission" date="2019-12" db="EMBL/GenBank/DDBJ databases">
        <title>The genome of Stappia indica PHM037.</title>
        <authorList>
            <person name="Kacar D."/>
            <person name="Galan B."/>
            <person name="Canedo L."/>
            <person name="Rodriguez P."/>
            <person name="de la Calle F."/>
            <person name="Garcia J.L."/>
        </authorList>
    </citation>
    <scope>NUCLEOTIDE SEQUENCE [LARGE SCALE GENOMIC DNA]</scope>
    <source>
        <strain evidence="11 12">PHM037</strain>
    </source>
</reference>
<dbReference type="InterPro" id="IPR004563">
    <property type="entry name" value="Apolipo_AcylTrfase"/>
</dbReference>
<comment type="pathway">
    <text evidence="9">Protein modification; lipoprotein biosynthesis (N-acyl transfer).</text>
</comment>
<keyword evidence="6 9" id="KW-1133">Transmembrane helix</keyword>
<evidence type="ECO:0000256" key="4">
    <source>
        <dbReference type="ARBA" id="ARBA00022679"/>
    </source>
</evidence>
<keyword evidence="11" id="KW-0449">Lipoprotein</keyword>
<sequence length="539" mass="58406">MRKAGADTVLRLAQVFLLAHGWRRWLLAAFAGALAALAMPPFGLFPVLALSMPALVWLLDGAISDETGWARRLRPGFAIGWWFGFGFHLAGLWWIGRAFLVEADVFAWMIPFAVVLLPAGLSLFTGLATLVAGLAWRDGPDRLLLLALVLTLADWLRGHVLTGFPWNLWGYAFGDYTVLMQPAALVGIYGLGLLVATIFCGLAGFADGTRGGRRMGTASLLLLALVAGYGAARLSLAPVSQGEEIAIRVVQPSIPQEEKWQPENRARVFQTYLEASRAPWQGAEADAELPRLVIWPESAPPFLLTEAPEALAAIADLLRGEDTLVTGAIRASVEDAGNRVFYNSVFVIDGEGAVRDAYDKVRLVPFGEYLPLGDLLEKIGLTKLVDLPGTFRAGFRPRTLEPVAGPSFLPLICYEAIFPQAATSRDGRPGFLLNVTNDAWFGDTPGPRQHFVQARMRAVEQGLPVVRAANTGISGVVDAYGRVLDMRPLMEAGTIDMRLPSAISAGAFARYGQSALSIFLIVFLGTLLITRYLGYARND</sequence>
<comment type="subcellular location">
    <subcellularLocation>
        <location evidence="1 9">Cell membrane</location>
        <topology evidence="1 9">Multi-pass membrane protein</topology>
    </subcellularLocation>
</comment>
<dbReference type="CDD" id="cd07571">
    <property type="entry name" value="ALP_N-acyl_transferase"/>
    <property type="match status" value="1"/>
</dbReference>
<evidence type="ECO:0000259" key="10">
    <source>
        <dbReference type="PROSITE" id="PS50263"/>
    </source>
</evidence>
<evidence type="ECO:0000256" key="8">
    <source>
        <dbReference type="ARBA" id="ARBA00023315"/>
    </source>
</evidence>
<evidence type="ECO:0000313" key="11">
    <source>
        <dbReference type="EMBL" id="QGZ35719.1"/>
    </source>
</evidence>
<keyword evidence="5 9" id="KW-0812">Transmembrane</keyword>
<dbReference type="OrthoDB" id="9804277at2"/>
<dbReference type="GO" id="GO:0042158">
    <property type="term" value="P:lipoprotein biosynthetic process"/>
    <property type="evidence" value="ECO:0007669"/>
    <property type="project" value="UniProtKB-UniRule"/>
</dbReference>
<keyword evidence="3 9" id="KW-1003">Cell membrane</keyword>
<dbReference type="HAMAP" id="MF_01148">
    <property type="entry name" value="Lnt"/>
    <property type="match status" value="1"/>
</dbReference>
<name>A0A857CA13_9HYPH</name>
<dbReference type="UniPathway" id="UPA00666"/>
<evidence type="ECO:0000256" key="7">
    <source>
        <dbReference type="ARBA" id="ARBA00023136"/>
    </source>
</evidence>
<keyword evidence="4 9" id="KW-0808">Transferase</keyword>
<organism evidence="11 12">
    <name type="scientific">Stappia indica</name>
    <dbReference type="NCBI Taxonomy" id="538381"/>
    <lineage>
        <taxon>Bacteria</taxon>
        <taxon>Pseudomonadati</taxon>
        <taxon>Pseudomonadota</taxon>
        <taxon>Alphaproteobacteria</taxon>
        <taxon>Hyphomicrobiales</taxon>
        <taxon>Stappiaceae</taxon>
        <taxon>Stappia</taxon>
    </lineage>
</organism>
<keyword evidence="7 9" id="KW-0472">Membrane</keyword>
<dbReference type="NCBIfam" id="TIGR00546">
    <property type="entry name" value="lnt"/>
    <property type="match status" value="1"/>
</dbReference>
<comment type="catalytic activity">
    <reaction evidence="9">
        <text>N-terminal S-1,2-diacyl-sn-glyceryl-L-cysteinyl-[lipoprotein] + a glycerophospholipid = N-acyl-S-1,2-diacyl-sn-glyceryl-L-cysteinyl-[lipoprotein] + a 2-acyl-sn-glycero-3-phospholipid + H(+)</text>
        <dbReference type="Rhea" id="RHEA:48228"/>
        <dbReference type="Rhea" id="RHEA-COMP:14681"/>
        <dbReference type="Rhea" id="RHEA-COMP:14684"/>
        <dbReference type="ChEBI" id="CHEBI:15378"/>
        <dbReference type="ChEBI" id="CHEBI:136912"/>
        <dbReference type="ChEBI" id="CHEBI:140656"/>
        <dbReference type="ChEBI" id="CHEBI:140657"/>
        <dbReference type="ChEBI" id="CHEBI:140660"/>
        <dbReference type="EC" id="2.3.1.269"/>
    </reaction>
</comment>
<protein>
    <recommendedName>
        <fullName evidence="9">Apolipoprotein N-acyltransferase</fullName>
        <shortName evidence="9">ALP N-acyltransferase</shortName>
        <ecNumber evidence="9">2.3.1.269</ecNumber>
    </recommendedName>
</protein>
<dbReference type="Gene3D" id="3.60.110.10">
    <property type="entry name" value="Carbon-nitrogen hydrolase"/>
    <property type="match status" value="1"/>
</dbReference>
<gene>
    <name evidence="9 11" type="primary">lnt</name>
    <name evidence="11" type="ORF">GH266_15200</name>
</gene>
<dbReference type="EMBL" id="CP046908">
    <property type="protein sequence ID" value="QGZ35719.1"/>
    <property type="molecule type" value="Genomic_DNA"/>
</dbReference>
<dbReference type="KEGG" id="siw:GH266_15200"/>
<dbReference type="SUPFAM" id="SSF56317">
    <property type="entry name" value="Carbon-nitrogen hydrolase"/>
    <property type="match status" value="1"/>
</dbReference>
<dbReference type="InterPro" id="IPR003010">
    <property type="entry name" value="C-N_Hydrolase"/>
</dbReference>
<dbReference type="Proteomes" id="UP000435648">
    <property type="component" value="Chromosome"/>
</dbReference>
<keyword evidence="8 9" id="KW-0012">Acyltransferase</keyword>
<dbReference type="Pfam" id="PF20154">
    <property type="entry name" value="LNT_N"/>
    <property type="match status" value="1"/>
</dbReference>
<dbReference type="EC" id="2.3.1.269" evidence="9"/>
<evidence type="ECO:0000256" key="1">
    <source>
        <dbReference type="ARBA" id="ARBA00004651"/>
    </source>
</evidence>
<feature type="domain" description="CN hydrolase" evidence="10">
    <location>
        <begin position="250"/>
        <end position="501"/>
    </location>
</feature>
<evidence type="ECO:0000256" key="9">
    <source>
        <dbReference type="HAMAP-Rule" id="MF_01148"/>
    </source>
</evidence>
<comment type="similarity">
    <text evidence="2 9">Belongs to the CN hydrolase family. Apolipoprotein N-acyltransferase subfamily.</text>
</comment>
<feature type="transmembrane region" description="Helical" evidence="9">
    <location>
        <begin position="186"/>
        <end position="206"/>
    </location>
</feature>
<evidence type="ECO:0000256" key="6">
    <source>
        <dbReference type="ARBA" id="ARBA00022989"/>
    </source>
</evidence>
<feature type="transmembrane region" description="Helical" evidence="9">
    <location>
        <begin position="218"/>
        <end position="236"/>
    </location>
</feature>
<evidence type="ECO:0000256" key="3">
    <source>
        <dbReference type="ARBA" id="ARBA00022475"/>
    </source>
</evidence>
<feature type="transmembrane region" description="Helical" evidence="9">
    <location>
        <begin position="21"/>
        <end position="38"/>
    </location>
</feature>
<dbReference type="GO" id="GO:0005886">
    <property type="term" value="C:plasma membrane"/>
    <property type="evidence" value="ECO:0007669"/>
    <property type="project" value="UniProtKB-SubCell"/>
</dbReference>
<comment type="function">
    <text evidence="9">Catalyzes the phospholipid dependent N-acylation of the N-terminal cysteine of apolipoprotein, the last step in lipoprotein maturation.</text>
</comment>
<feature type="transmembrane region" description="Helical" evidence="9">
    <location>
        <begin position="515"/>
        <end position="534"/>
    </location>
</feature>
<dbReference type="InterPro" id="IPR036526">
    <property type="entry name" value="C-N_Hydrolase_sf"/>
</dbReference>
<feature type="transmembrane region" description="Helical" evidence="9">
    <location>
        <begin position="108"/>
        <end position="136"/>
    </location>
</feature>
<dbReference type="Pfam" id="PF00795">
    <property type="entry name" value="CN_hydrolase"/>
    <property type="match status" value="1"/>
</dbReference>
<dbReference type="AlphaFoldDB" id="A0A857CA13"/>
<evidence type="ECO:0000313" key="12">
    <source>
        <dbReference type="Proteomes" id="UP000435648"/>
    </source>
</evidence>
<dbReference type="GO" id="GO:0016410">
    <property type="term" value="F:N-acyltransferase activity"/>
    <property type="evidence" value="ECO:0007669"/>
    <property type="project" value="UniProtKB-UniRule"/>
</dbReference>
<feature type="transmembrane region" description="Helical" evidence="9">
    <location>
        <begin position="75"/>
        <end position="96"/>
    </location>
</feature>
<dbReference type="InterPro" id="IPR045378">
    <property type="entry name" value="LNT_N"/>
</dbReference>
<dbReference type="PROSITE" id="PS50263">
    <property type="entry name" value="CN_HYDROLASE"/>
    <property type="match status" value="1"/>
</dbReference>
<evidence type="ECO:0000256" key="2">
    <source>
        <dbReference type="ARBA" id="ARBA00010065"/>
    </source>
</evidence>
<dbReference type="PANTHER" id="PTHR38686">
    <property type="entry name" value="APOLIPOPROTEIN N-ACYLTRANSFERASE"/>
    <property type="match status" value="1"/>
</dbReference>
<dbReference type="PANTHER" id="PTHR38686:SF1">
    <property type="entry name" value="APOLIPOPROTEIN N-ACYLTRANSFERASE"/>
    <property type="match status" value="1"/>
</dbReference>
<dbReference type="RefSeq" id="WP_158194582.1">
    <property type="nucleotide sequence ID" value="NZ_CP046908.1"/>
</dbReference>
<accession>A0A857CA13</accession>
<evidence type="ECO:0000256" key="5">
    <source>
        <dbReference type="ARBA" id="ARBA00022692"/>
    </source>
</evidence>